<dbReference type="PRINTS" id="PR00080">
    <property type="entry name" value="SDRFAMILY"/>
</dbReference>
<dbReference type="Pfam" id="PF13561">
    <property type="entry name" value="adh_short_C2"/>
    <property type="match status" value="1"/>
</dbReference>
<dbReference type="OrthoDB" id="198783at2"/>
<evidence type="ECO:0000313" key="2">
    <source>
        <dbReference type="EMBL" id="PWJ20592.1"/>
    </source>
</evidence>
<protein>
    <submittedName>
        <fullName evidence="2">NAD(P)-dependent dehydrogenase (Short-subunit alcohol dehydrogenase family)</fullName>
    </submittedName>
    <submittedName>
        <fullName evidence="3">NAD(P)-dependent dehydrogenase, short-chain alcohol dehydrogenase family</fullName>
    </submittedName>
</protein>
<dbReference type="Gene3D" id="3.40.50.720">
    <property type="entry name" value="NAD(P)-binding Rossmann-like Domain"/>
    <property type="match status" value="1"/>
</dbReference>
<keyword evidence="4" id="KW-1185">Reference proteome</keyword>
<evidence type="ECO:0000313" key="4">
    <source>
        <dbReference type="Proteomes" id="UP000245839"/>
    </source>
</evidence>
<dbReference type="Proteomes" id="UP000251571">
    <property type="component" value="Unassembled WGS sequence"/>
</dbReference>
<sequence>MGRLEGRIALVTGAGRGIGKAIADRFVQEGATVVRLDREAGDGILCADVTDETAVERAVQDAVAAHGRIDVLVNNAAASNTKAAFADLTLADWRLSMGVNLTGVFLVSRAVIRAMRKTQGGVIVNIASQLGSVAVPGRSAYCTTKGGILQMTRAMALDHAEDGIRVNSLSPGAVLTERLVDTYGTQEAATAALAPKHPIGRIGLPRDVTGAAVFLACDESAFMTGSDLVVDGGYTAQ</sequence>
<dbReference type="SUPFAM" id="SSF51735">
    <property type="entry name" value="NAD(P)-binding Rossmann-fold domains"/>
    <property type="match status" value="1"/>
</dbReference>
<dbReference type="PROSITE" id="PS00061">
    <property type="entry name" value="ADH_SHORT"/>
    <property type="match status" value="1"/>
</dbReference>
<dbReference type="Proteomes" id="UP000245839">
    <property type="component" value="Unassembled WGS sequence"/>
</dbReference>
<dbReference type="InterPro" id="IPR036291">
    <property type="entry name" value="NAD(P)-bd_dom_sf"/>
</dbReference>
<comment type="similarity">
    <text evidence="1">Belongs to the short-chain dehydrogenases/reductases (SDR) family.</text>
</comment>
<organism evidence="3 5">
    <name type="scientific">Jannaschia seohaensis</name>
    <dbReference type="NCBI Taxonomy" id="475081"/>
    <lineage>
        <taxon>Bacteria</taxon>
        <taxon>Pseudomonadati</taxon>
        <taxon>Pseudomonadota</taxon>
        <taxon>Alphaproteobacteria</taxon>
        <taxon>Rhodobacterales</taxon>
        <taxon>Roseobacteraceae</taxon>
        <taxon>Jannaschia</taxon>
    </lineage>
</organism>
<reference evidence="3 5" key="1">
    <citation type="submission" date="2016-10" db="EMBL/GenBank/DDBJ databases">
        <authorList>
            <person name="Cai Z."/>
        </authorList>
    </citation>
    <scope>NUCLEOTIDE SEQUENCE [LARGE SCALE GENOMIC DNA]</scope>
    <source>
        <strain evidence="3 5">DSM 25227</strain>
    </source>
</reference>
<name>A0A2Y9AMY3_9RHOB</name>
<dbReference type="InterPro" id="IPR020904">
    <property type="entry name" value="Sc_DH/Rdtase_CS"/>
</dbReference>
<evidence type="ECO:0000313" key="3">
    <source>
        <dbReference type="EMBL" id="SSA44688.1"/>
    </source>
</evidence>
<dbReference type="AlphaFoldDB" id="A0A2Y9AMY3"/>
<reference evidence="2 4" key="2">
    <citation type="submission" date="2018-03" db="EMBL/GenBank/DDBJ databases">
        <title>Genomic Encyclopedia of Archaeal and Bacterial Type Strains, Phase II (KMG-II): from individual species to whole genera.</title>
        <authorList>
            <person name="Goeker M."/>
        </authorList>
    </citation>
    <scope>NUCLEOTIDE SEQUENCE [LARGE SCALE GENOMIC DNA]</scope>
    <source>
        <strain evidence="2 4">DSM 25227</strain>
    </source>
</reference>
<evidence type="ECO:0000313" key="5">
    <source>
        <dbReference type="Proteomes" id="UP000251571"/>
    </source>
</evidence>
<dbReference type="FunFam" id="3.40.50.720:FF:000084">
    <property type="entry name" value="Short-chain dehydrogenase reductase"/>
    <property type="match status" value="1"/>
</dbReference>
<dbReference type="InterPro" id="IPR002347">
    <property type="entry name" value="SDR_fam"/>
</dbReference>
<evidence type="ECO:0000256" key="1">
    <source>
        <dbReference type="ARBA" id="ARBA00006484"/>
    </source>
</evidence>
<dbReference type="EMBL" id="QGDJ01000003">
    <property type="protein sequence ID" value="PWJ20592.1"/>
    <property type="molecule type" value="Genomic_DNA"/>
</dbReference>
<dbReference type="CDD" id="cd05233">
    <property type="entry name" value="SDR_c"/>
    <property type="match status" value="1"/>
</dbReference>
<dbReference type="PANTHER" id="PTHR42760">
    <property type="entry name" value="SHORT-CHAIN DEHYDROGENASES/REDUCTASES FAMILY MEMBER"/>
    <property type="match status" value="1"/>
</dbReference>
<proteinExistence type="inferred from homology"/>
<dbReference type="EMBL" id="UETC01000003">
    <property type="protein sequence ID" value="SSA44688.1"/>
    <property type="molecule type" value="Genomic_DNA"/>
</dbReference>
<dbReference type="GO" id="GO:0016616">
    <property type="term" value="F:oxidoreductase activity, acting on the CH-OH group of donors, NAD or NADP as acceptor"/>
    <property type="evidence" value="ECO:0007669"/>
    <property type="project" value="TreeGrafter"/>
</dbReference>
<gene>
    <name evidence="2" type="ORF">BCF38_103411</name>
    <name evidence="3" type="ORF">SAMN05421539_103411</name>
</gene>
<accession>A0A2Y9AMY3</accession>
<dbReference type="PRINTS" id="PR00081">
    <property type="entry name" value="GDHRDH"/>
</dbReference>